<dbReference type="Proteomes" id="UP000008366">
    <property type="component" value="Unassembled WGS sequence"/>
</dbReference>
<evidence type="ECO:0000313" key="3">
    <source>
        <dbReference type="Proteomes" id="UP000008366"/>
    </source>
</evidence>
<gene>
    <name evidence="2" type="ORF">KILIM_078_00070</name>
</gene>
<protein>
    <recommendedName>
        <fullName evidence="1">SGNH hydrolase-type esterase domain-containing protein</fullName>
    </recommendedName>
</protein>
<dbReference type="STRING" id="1184609.KILIM_078_00070"/>
<sequence>MGDLAGQLASGKPLTWVFAGDSITQGVHHTHGSRCWVEHVTERVRWELGRPLDVCINTGVSGWTAQGVRPHFDHLIGRFAPDVVSVALGMNDCLDGPPGRPRFADALGEIARSGLDLGDDDRPVTLALHTPNAIAGGAWNDPAEVAAYSDIVRDLAAQTGAILVDHHRHWLNHFDGAEPWEWLDEPVHPNAAGHRAMADLTLRTLGLGL</sequence>
<keyword evidence="3" id="KW-1185">Reference proteome</keyword>
<comment type="caution">
    <text evidence="2">The sequence shown here is derived from an EMBL/GenBank/DDBJ whole genome shotgun (WGS) entry which is preliminary data.</text>
</comment>
<dbReference type="AlphaFoldDB" id="K6WEF4"/>
<organism evidence="2 3">
    <name type="scientific">Kineosphaera limosa NBRC 100340</name>
    <dbReference type="NCBI Taxonomy" id="1184609"/>
    <lineage>
        <taxon>Bacteria</taxon>
        <taxon>Bacillati</taxon>
        <taxon>Actinomycetota</taxon>
        <taxon>Actinomycetes</taxon>
        <taxon>Micrococcales</taxon>
        <taxon>Dermatophilaceae</taxon>
        <taxon>Kineosphaera</taxon>
    </lineage>
</organism>
<accession>K6WEF4</accession>
<evidence type="ECO:0000259" key="1">
    <source>
        <dbReference type="Pfam" id="PF13472"/>
    </source>
</evidence>
<dbReference type="OrthoDB" id="3288625at2"/>
<dbReference type="SUPFAM" id="SSF52266">
    <property type="entry name" value="SGNH hydrolase"/>
    <property type="match status" value="1"/>
</dbReference>
<evidence type="ECO:0000313" key="2">
    <source>
        <dbReference type="EMBL" id="GAB97675.1"/>
    </source>
</evidence>
<dbReference type="Gene3D" id="3.40.50.1110">
    <property type="entry name" value="SGNH hydrolase"/>
    <property type="match status" value="1"/>
</dbReference>
<reference evidence="2 3" key="1">
    <citation type="submission" date="2012-08" db="EMBL/GenBank/DDBJ databases">
        <title>Whole genome shotgun sequence of Kineosphaera limosa NBRC 100340.</title>
        <authorList>
            <person name="Yoshida I."/>
            <person name="Isaki S."/>
            <person name="Hosoyama A."/>
            <person name="Tsuchikane K."/>
            <person name="Katsumata H."/>
            <person name="Ando Y."/>
            <person name="Ohji S."/>
            <person name="Hamada M."/>
            <person name="Tamura T."/>
            <person name="Yamazoe A."/>
            <person name="Yamazaki S."/>
            <person name="Fujita N."/>
        </authorList>
    </citation>
    <scope>NUCLEOTIDE SEQUENCE [LARGE SCALE GENOMIC DNA]</scope>
    <source>
        <strain evidence="2 3">NBRC 100340</strain>
    </source>
</reference>
<dbReference type="InterPro" id="IPR051532">
    <property type="entry name" value="Ester_Hydrolysis_Enzymes"/>
</dbReference>
<name>K6WEF4_9MICO</name>
<dbReference type="Pfam" id="PF13472">
    <property type="entry name" value="Lipase_GDSL_2"/>
    <property type="match status" value="1"/>
</dbReference>
<dbReference type="GO" id="GO:0004622">
    <property type="term" value="F:phosphatidylcholine lysophospholipase activity"/>
    <property type="evidence" value="ECO:0007669"/>
    <property type="project" value="TreeGrafter"/>
</dbReference>
<proteinExistence type="predicted"/>
<dbReference type="InterPro" id="IPR036514">
    <property type="entry name" value="SGNH_hydro_sf"/>
</dbReference>
<dbReference type="eggNOG" id="COG2755">
    <property type="taxonomic scope" value="Bacteria"/>
</dbReference>
<dbReference type="EMBL" id="BAHD01000078">
    <property type="protein sequence ID" value="GAB97675.1"/>
    <property type="molecule type" value="Genomic_DNA"/>
</dbReference>
<dbReference type="PANTHER" id="PTHR30383">
    <property type="entry name" value="THIOESTERASE 1/PROTEASE 1/LYSOPHOSPHOLIPASE L1"/>
    <property type="match status" value="1"/>
</dbReference>
<feature type="domain" description="SGNH hydrolase-type esterase" evidence="1">
    <location>
        <begin position="18"/>
        <end position="196"/>
    </location>
</feature>
<dbReference type="PANTHER" id="PTHR30383:SF5">
    <property type="entry name" value="SGNH HYDROLASE-TYPE ESTERASE DOMAIN-CONTAINING PROTEIN"/>
    <property type="match status" value="1"/>
</dbReference>
<dbReference type="InterPro" id="IPR013830">
    <property type="entry name" value="SGNH_hydro"/>
</dbReference>
<dbReference type="RefSeq" id="WP_006594207.1">
    <property type="nucleotide sequence ID" value="NZ_BAHD01000078.1"/>
</dbReference>